<sequence length="274" mass="30018">MIPRGWVAALLAALLAAPLVWAGVPAVEEGAVRHVHDNEPWRIQPFDAAKVNDRWQLDTAERSASSTHSAGWINPREHGGSMLDIVGNGFREPINVIISGRSDPSIMSDQGLLDYVRSIGFSFECLHLHLGGLQHANLGDGRGYTPQLFEYRSILFHDSPGAWIGACWESLAGGNHFRVWRQNGTLADTGAWFLAVSKEEDVFQEHTISTNGYDVGRNLLVDAATRGGSFKGKSWRASVEWKTGLLPSGSQGINHNISLDGRVAILHVYRTDLS</sequence>
<gene>
    <name evidence="1" type="ORF">MSYG_4267</name>
</gene>
<keyword evidence="2" id="KW-1185">Reference proteome</keyword>
<evidence type="ECO:0000313" key="1">
    <source>
        <dbReference type="EMBL" id="SHO79913.1"/>
    </source>
</evidence>
<dbReference type="STRING" id="1230383.M5ES47"/>
<dbReference type="OMA" id="ARQYYFP"/>
<dbReference type="EMBL" id="LT671828">
    <property type="protein sequence ID" value="SHO79913.1"/>
    <property type="molecule type" value="Genomic_DNA"/>
</dbReference>
<proteinExistence type="predicted"/>
<dbReference type="Proteomes" id="UP000186303">
    <property type="component" value="Chromosome 8"/>
</dbReference>
<dbReference type="AlphaFoldDB" id="M5ES47"/>
<reference evidence="2" key="1">
    <citation type="journal article" date="2017" name="Nucleic Acids Res.">
        <title>Proteogenomics produces comprehensive and highly accurate protein-coding gene annotation in a complete genome assembly of Malassezia sympodialis.</title>
        <authorList>
            <person name="Zhu Y."/>
            <person name="Engstroem P.G."/>
            <person name="Tellgren-Roth C."/>
            <person name="Baudo C.D."/>
            <person name="Kennell J.C."/>
            <person name="Sun S."/>
            <person name="Billmyre R.B."/>
            <person name="Schroeder M.S."/>
            <person name="Andersson A."/>
            <person name="Holm T."/>
            <person name="Sigurgeirsson B."/>
            <person name="Wu G."/>
            <person name="Sankaranarayanan S.R."/>
            <person name="Siddharthan R."/>
            <person name="Sanyal K."/>
            <person name="Lundeberg J."/>
            <person name="Nystedt B."/>
            <person name="Boekhout T."/>
            <person name="Dawson T.L. Jr."/>
            <person name="Heitman J."/>
            <person name="Scheynius A."/>
            <person name="Lehtioe J."/>
        </authorList>
    </citation>
    <scope>NUCLEOTIDE SEQUENCE [LARGE SCALE GENOMIC DNA]</scope>
    <source>
        <strain evidence="2">ATCC 42132</strain>
    </source>
</reference>
<dbReference type="KEGG" id="msym:MSY001_3386"/>
<accession>M5ES47</accession>
<organism evidence="1 2">
    <name type="scientific">Malassezia sympodialis (strain ATCC 42132)</name>
    <name type="common">Atopic eczema-associated yeast</name>
    <dbReference type="NCBI Taxonomy" id="1230383"/>
    <lineage>
        <taxon>Eukaryota</taxon>
        <taxon>Fungi</taxon>
        <taxon>Dikarya</taxon>
        <taxon>Basidiomycota</taxon>
        <taxon>Ustilaginomycotina</taxon>
        <taxon>Malasseziomycetes</taxon>
        <taxon>Malasseziales</taxon>
        <taxon>Malasseziaceae</taxon>
        <taxon>Malassezia</taxon>
    </lineage>
</organism>
<name>M5ES47_MALS4</name>
<dbReference type="HOGENOM" id="CLU_061244_1_0_1"/>
<dbReference type="VEuPathDB" id="FungiDB:MSYG_4267"/>
<protein>
    <submittedName>
        <fullName evidence="1">Uncharacterized protein</fullName>
    </submittedName>
</protein>
<dbReference type="OrthoDB" id="2310204at2759"/>
<evidence type="ECO:0000313" key="2">
    <source>
        <dbReference type="Proteomes" id="UP000186303"/>
    </source>
</evidence>
<dbReference type="RefSeq" id="XP_018741861.1">
    <property type="nucleotide sequence ID" value="XM_018885285.1"/>
</dbReference>